<dbReference type="Proteomes" id="UP000537161">
    <property type="component" value="Unassembled WGS sequence"/>
</dbReference>
<reference evidence="1 2" key="1">
    <citation type="submission" date="2020-08" db="EMBL/GenBank/DDBJ databases">
        <title>Genomic Encyclopedia of Type Strains, Phase IV (KMG-IV): sequencing the most valuable type-strain genomes for metagenomic binning, comparative biology and taxonomic classification.</title>
        <authorList>
            <person name="Goeker M."/>
        </authorList>
    </citation>
    <scope>NUCLEOTIDE SEQUENCE [LARGE SCALE GENOMIC DNA]</scope>
    <source>
        <strain evidence="1 2">DSM 27163</strain>
    </source>
</reference>
<proteinExistence type="predicted"/>
<dbReference type="EMBL" id="JACIJH010000011">
    <property type="protein sequence ID" value="MBB5707764.1"/>
    <property type="molecule type" value="Genomic_DNA"/>
</dbReference>
<protein>
    <recommendedName>
        <fullName evidence="3">Ribose-phosphate pyrophosphokinase</fullName>
    </recommendedName>
</protein>
<organism evidence="1 2">
    <name type="scientific">Sphingopyxis panaciterrulae</name>
    <dbReference type="NCBI Taxonomy" id="462372"/>
    <lineage>
        <taxon>Bacteria</taxon>
        <taxon>Pseudomonadati</taxon>
        <taxon>Pseudomonadota</taxon>
        <taxon>Alphaproteobacteria</taxon>
        <taxon>Sphingomonadales</taxon>
        <taxon>Sphingomonadaceae</taxon>
        <taxon>Sphingopyxis</taxon>
    </lineage>
</organism>
<dbReference type="AlphaFoldDB" id="A0A7W9B8D7"/>
<accession>A0A7W9B8D7</accession>
<evidence type="ECO:0000313" key="2">
    <source>
        <dbReference type="Proteomes" id="UP000537161"/>
    </source>
</evidence>
<sequence>MAAKGALDRGLGGEATAADASALGDAPRIRAILTDAAREGRSVSYSELLGDLGFRFTRPKMRAVCRTLAEVDRLCALDGEPDLAVLVVRESDRLPGQGWWVGGTALLLGYDGPWEGAAAARFIREQQQAVFDYWEGRWDAGGDQEPPSPSSSPRT</sequence>
<gene>
    <name evidence="1" type="ORF">FHR21_003131</name>
</gene>
<name>A0A7W9B8D7_9SPHN</name>
<evidence type="ECO:0000313" key="1">
    <source>
        <dbReference type="EMBL" id="MBB5707764.1"/>
    </source>
</evidence>
<keyword evidence="2" id="KW-1185">Reference proteome</keyword>
<dbReference type="RefSeq" id="WP_184099927.1">
    <property type="nucleotide sequence ID" value="NZ_JACIJH010000011.1"/>
</dbReference>
<evidence type="ECO:0008006" key="3">
    <source>
        <dbReference type="Google" id="ProtNLM"/>
    </source>
</evidence>
<comment type="caution">
    <text evidence="1">The sequence shown here is derived from an EMBL/GenBank/DDBJ whole genome shotgun (WGS) entry which is preliminary data.</text>
</comment>